<proteinExistence type="inferred from homology"/>
<dbReference type="SMART" id="SM00173">
    <property type="entry name" value="RAS"/>
    <property type="match status" value="1"/>
</dbReference>
<dbReference type="GO" id="GO:0003924">
    <property type="term" value="F:GTPase activity"/>
    <property type="evidence" value="ECO:0007669"/>
    <property type="project" value="InterPro"/>
</dbReference>
<accession>A0AA86RF50</accession>
<dbReference type="GO" id="GO:0005764">
    <property type="term" value="C:lysosome"/>
    <property type="evidence" value="ECO:0007669"/>
    <property type="project" value="TreeGrafter"/>
</dbReference>
<protein>
    <submittedName>
        <fullName evidence="4">Rab2a</fullName>
    </submittedName>
</protein>
<dbReference type="Proteomes" id="UP001642409">
    <property type="component" value="Unassembled WGS sequence"/>
</dbReference>
<dbReference type="Pfam" id="PF00071">
    <property type="entry name" value="Ras"/>
    <property type="match status" value="1"/>
</dbReference>
<sequence>MLQTADSYLNFQHNNIKETLFVEQIYSYTYHFTTKYKVIVVGSLGAGKSLIIDKLVNSNEQFRNEILNVSYKSHVVDNVELEYWDLDGQEHVQILSRFNYKHAKACMIVADINAPNLFENVHHWFKCVTEYTQNRQDIPIILILNKIDLCTEAEVSLVKIRKFCKLDRIIKVSAEQEIGLPAIEKELMELIIHFEEQKQQILIRLPSINICKQYDSQFKRKKWSWF</sequence>
<dbReference type="PRINTS" id="PR00449">
    <property type="entry name" value="RASTRNSFRMNG"/>
</dbReference>
<evidence type="ECO:0000313" key="5">
    <source>
        <dbReference type="EMBL" id="CAL5986322.1"/>
    </source>
</evidence>
<dbReference type="EMBL" id="CATOUU010001169">
    <property type="protein sequence ID" value="CAI9975322.1"/>
    <property type="molecule type" value="Genomic_DNA"/>
</dbReference>
<comment type="caution">
    <text evidence="4">The sequence shown here is derived from an EMBL/GenBank/DDBJ whole genome shotgun (WGS) entry which is preliminary data.</text>
</comment>
<evidence type="ECO:0000256" key="2">
    <source>
        <dbReference type="ARBA" id="ARBA00022741"/>
    </source>
</evidence>
<dbReference type="GO" id="GO:0008333">
    <property type="term" value="P:endosome to lysosome transport"/>
    <property type="evidence" value="ECO:0007669"/>
    <property type="project" value="TreeGrafter"/>
</dbReference>
<dbReference type="Gene3D" id="3.40.50.300">
    <property type="entry name" value="P-loop containing nucleotide triphosphate hydrolases"/>
    <property type="match status" value="1"/>
</dbReference>
<evidence type="ECO:0000313" key="6">
    <source>
        <dbReference type="Proteomes" id="UP001642409"/>
    </source>
</evidence>
<keyword evidence="3" id="KW-0342">GTP-binding</keyword>
<dbReference type="NCBIfam" id="TIGR00231">
    <property type="entry name" value="small_GTP"/>
    <property type="match status" value="1"/>
</dbReference>
<dbReference type="PANTHER" id="PTHR47981">
    <property type="entry name" value="RAB FAMILY"/>
    <property type="match status" value="1"/>
</dbReference>
<dbReference type="GO" id="GO:0045335">
    <property type="term" value="C:phagocytic vesicle"/>
    <property type="evidence" value="ECO:0007669"/>
    <property type="project" value="TreeGrafter"/>
</dbReference>
<dbReference type="InterPro" id="IPR001806">
    <property type="entry name" value="Small_GTPase"/>
</dbReference>
<dbReference type="InterPro" id="IPR027417">
    <property type="entry name" value="P-loop_NTPase"/>
</dbReference>
<evidence type="ECO:0000256" key="3">
    <source>
        <dbReference type="ARBA" id="ARBA00023134"/>
    </source>
</evidence>
<reference evidence="5 6" key="2">
    <citation type="submission" date="2024-07" db="EMBL/GenBank/DDBJ databases">
        <authorList>
            <person name="Akdeniz Z."/>
        </authorList>
    </citation>
    <scope>NUCLEOTIDE SEQUENCE [LARGE SCALE GENOMIC DNA]</scope>
</reference>
<keyword evidence="2" id="KW-0547">Nucleotide-binding</keyword>
<dbReference type="GO" id="GO:0090385">
    <property type="term" value="P:phagosome-lysosome fusion"/>
    <property type="evidence" value="ECO:0007669"/>
    <property type="project" value="TreeGrafter"/>
</dbReference>
<dbReference type="PANTHER" id="PTHR47981:SF20">
    <property type="entry name" value="RAS-RELATED PROTEIN RAB-7A"/>
    <property type="match status" value="1"/>
</dbReference>
<dbReference type="EMBL" id="CAXDID020000020">
    <property type="protein sequence ID" value="CAL5986322.1"/>
    <property type="molecule type" value="Genomic_DNA"/>
</dbReference>
<organism evidence="4">
    <name type="scientific">Hexamita inflata</name>
    <dbReference type="NCBI Taxonomy" id="28002"/>
    <lineage>
        <taxon>Eukaryota</taxon>
        <taxon>Metamonada</taxon>
        <taxon>Diplomonadida</taxon>
        <taxon>Hexamitidae</taxon>
        <taxon>Hexamitinae</taxon>
        <taxon>Hexamita</taxon>
    </lineage>
</organism>
<comment type="similarity">
    <text evidence="1">Belongs to the small GTPase superfamily. Rab family.</text>
</comment>
<dbReference type="InterPro" id="IPR005225">
    <property type="entry name" value="Small_GTP-bd"/>
</dbReference>
<reference evidence="4" key="1">
    <citation type="submission" date="2023-06" db="EMBL/GenBank/DDBJ databases">
        <authorList>
            <person name="Kurt Z."/>
        </authorList>
    </citation>
    <scope>NUCLEOTIDE SEQUENCE</scope>
</reference>
<evidence type="ECO:0000313" key="4">
    <source>
        <dbReference type="EMBL" id="CAI9975322.1"/>
    </source>
</evidence>
<evidence type="ECO:0000256" key="1">
    <source>
        <dbReference type="ARBA" id="ARBA00006270"/>
    </source>
</evidence>
<dbReference type="AlphaFoldDB" id="A0AA86RF50"/>
<dbReference type="GO" id="GO:0005770">
    <property type="term" value="C:late endosome"/>
    <property type="evidence" value="ECO:0007669"/>
    <property type="project" value="TreeGrafter"/>
</dbReference>
<dbReference type="GO" id="GO:0005525">
    <property type="term" value="F:GTP binding"/>
    <property type="evidence" value="ECO:0007669"/>
    <property type="project" value="UniProtKB-KW"/>
</dbReference>
<dbReference type="SUPFAM" id="SSF52540">
    <property type="entry name" value="P-loop containing nucleoside triphosphate hydrolases"/>
    <property type="match status" value="1"/>
</dbReference>
<dbReference type="PROSITE" id="PS51419">
    <property type="entry name" value="RAB"/>
    <property type="match status" value="1"/>
</dbReference>
<keyword evidence="6" id="KW-1185">Reference proteome</keyword>
<name>A0AA86RF50_9EUKA</name>
<dbReference type="SMART" id="SM00175">
    <property type="entry name" value="RAB"/>
    <property type="match status" value="1"/>
</dbReference>
<gene>
    <name evidence="4" type="ORF">HINF_LOCUS62967</name>
    <name evidence="5" type="ORF">HINF_LOCUS9349</name>
</gene>